<keyword evidence="2" id="KW-0813">Transport</keyword>
<dbReference type="NCBIfam" id="TIGR00794">
    <property type="entry name" value="kup"/>
    <property type="match status" value="1"/>
</dbReference>
<proteinExistence type="predicted"/>
<dbReference type="InterPro" id="IPR053951">
    <property type="entry name" value="K_trans_N"/>
</dbReference>
<evidence type="ECO:0000256" key="4">
    <source>
        <dbReference type="ARBA" id="ARBA00022692"/>
    </source>
</evidence>
<evidence type="ECO:0000256" key="2">
    <source>
        <dbReference type="ARBA" id="ARBA00022448"/>
    </source>
</evidence>
<dbReference type="Pfam" id="PF02705">
    <property type="entry name" value="K_trans"/>
    <property type="match status" value="1"/>
</dbReference>
<evidence type="ECO:0000256" key="8">
    <source>
        <dbReference type="ARBA" id="ARBA00023136"/>
    </source>
</evidence>
<keyword evidence="5" id="KW-0630">Potassium</keyword>
<evidence type="ECO:0000256" key="10">
    <source>
        <dbReference type="SAM" id="Phobius"/>
    </source>
</evidence>
<feature type="transmembrane region" description="Helical" evidence="10">
    <location>
        <begin position="469"/>
        <end position="490"/>
    </location>
</feature>
<gene>
    <name evidence="13" type="ORF">BDV98DRAFT_566243</name>
</gene>
<dbReference type="Pfam" id="PF22776">
    <property type="entry name" value="K_trans_C"/>
    <property type="match status" value="1"/>
</dbReference>
<dbReference type="EMBL" id="ML178822">
    <property type="protein sequence ID" value="TFL02683.1"/>
    <property type="molecule type" value="Genomic_DNA"/>
</dbReference>
<dbReference type="AlphaFoldDB" id="A0A5C3QL73"/>
<dbReference type="InterPro" id="IPR053952">
    <property type="entry name" value="K_trans_C"/>
</dbReference>
<feature type="region of interest" description="Disordered" evidence="9">
    <location>
        <begin position="519"/>
        <end position="542"/>
    </location>
</feature>
<evidence type="ECO:0000256" key="5">
    <source>
        <dbReference type="ARBA" id="ARBA00022958"/>
    </source>
</evidence>
<feature type="compositionally biased region" description="Acidic residues" evidence="9">
    <location>
        <begin position="529"/>
        <end position="538"/>
    </location>
</feature>
<evidence type="ECO:0000259" key="11">
    <source>
        <dbReference type="Pfam" id="PF02705"/>
    </source>
</evidence>
<evidence type="ECO:0000313" key="13">
    <source>
        <dbReference type="EMBL" id="TFL02683.1"/>
    </source>
</evidence>
<organism evidence="13 14">
    <name type="scientific">Pterulicium gracile</name>
    <dbReference type="NCBI Taxonomy" id="1884261"/>
    <lineage>
        <taxon>Eukaryota</taxon>
        <taxon>Fungi</taxon>
        <taxon>Dikarya</taxon>
        <taxon>Basidiomycota</taxon>
        <taxon>Agaricomycotina</taxon>
        <taxon>Agaricomycetes</taxon>
        <taxon>Agaricomycetidae</taxon>
        <taxon>Agaricales</taxon>
        <taxon>Pleurotineae</taxon>
        <taxon>Pterulaceae</taxon>
        <taxon>Pterulicium</taxon>
    </lineage>
</organism>
<evidence type="ECO:0000256" key="3">
    <source>
        <dbReference type="ARBA" id="ARBA00022538"/>
    </source>
</evidence>
<feature type="transmembrane region" description="Helical" evidence="10">
    <location>
        <begin position="219"/>
        <end position="240"/>
    </location>
</feature>
<evidence type="ECO:0000256" key="7">
    <source>
        <dbReference type="ARBA" id="ARBA00023065"/>
    </source>
</evidence>
<keyword evidence="8 10" id="KW-0472">Membrane</keyword>
<feature type="transmembrane region" description="Helical" evidence="10">
    <location>
        <begin position="20"/>
        <end position="39"/>
    </location>
</feature>
<sequence>MSSVKLEMGAMAGRQSRKPVTVKGIGLIILSFQTLGIIYSDLGTSPLYTLNGIWPASKPAPSEEDVIGGVSAIIWALTMLPLIKYVIISLYFGTKEGEGGTFALYQGVYPPVERDFDSDRVLTGDSFTSHRSVASHGKWYSRFRWPLLMWALLGTSLTLADGVFTPAVSVTSAVGGIAVVEPAVLDDVESISIAFLFVLFVGQQSGTARLSYLFSPISIIWFLLLFSVGVYNVTTAPSIFRAFDPSRAIMLFVRTKDYDLLAGVILALTGSEAVFANLGQFNAASIRLSFSTVVYPSLVLAYLGQGARLIADPDNVIQNVFYKSIPGNQNGPLFWIIFIFAILATLTASQAIITAVFSLSQQLINMKCLPPLRMIYTSETIQGQIYIPAMNWLLMIASIAVVGAFKDLAKLTNAYGFSVATVFFVTTVLITIHMIQVKRWPMIVGLGYFLVWGFLDGIFWGATLKKVPHGAWVSLMLGVIALSIMLVWTWGKRLEDSFDRENRLSLRRFIVPFYTPEDQKRHASKPEEIVESADDDDTPEAHAPSGLYYVAHDRDGRDEVKELTRIPSCAVFHKVTSGKGVPHTFVGFIQQWPALPRVVIFLSICTLPIPRVSPEERYTVTKVRTVEGFYGVTYYLGFRDHHDVQVNHVIEQICTLESTIGGRDPVALKALLDTIRDVSQVATHITPHYHVLSKPVDFAHVLSPVKNWIRRTVLEGIYRRMATMFPETANWLTSADQIVHVGINASI</sequence>
<accession>A0A5C3QL73</accession>
<feature type="transmembrane region" description="Helical" evidence="10">
    <location>
        <begin position="442"/>
        <end position="463"/>
    </location>
</feature>
<comment type="subcellular location">
    <subcellularLocation>
        <location evidence="1">Membrane</location>
        <topology evidence="1">Multi-pass membrane protein</topology>
    </subcellularLocation>
</comment>
<name>A0A5C3QL73_9AGAR</name>
<keyword evidence="6 10" id="KW-1133">Transmembrane helix</keyword>
<evidence type="ECO:0000259" key="12">
    <source>
        <dbReference type="Pfam" id="PF22776"/>
    </source>
</evidence>
<feature type="compositionally biased region" description="Basic and acidic residues" evidence="9">
    <location>
        <begin position="519"/>
        <end position="528"/>
    </location>
</feature>
<feature type="transmembrane region" description="Helical" evidence="10">
    <location>
        <begin position="147"/>
        <end position="179"/>
    </location>
</feature>
<dbReference type="OrthoDB" id="504708at2759"/>
<dbReference type="PANTHER" id="PTHR30540">
    <property type="entry name" value="OSMOTIC STRESS POTASSIUM TRANSPORTER"/>
    <property type="match status" value="1"/>
</dbReference>
<dbReference type="GO" id="GO:0015079">
    <property type="term" value="F:potassium ion transmembrane transporter activity"/>
    <property type="evidence" value="ECO:0007669"/>
    <property type="project" value="InterPro"/>
</dbReference>
<reference evidence="13 14" key="1">
    <citation type="journal article" date="2019" name="Nat. Ecol. Evol.">
        <title>Megaphylogeny resolves global patterns of mushroom evolution.</title>
        <authorList>
            <person name="Varga T."/>
            <person name="Krizsan K."/>
            <person name="Foldi C."/>
            <person name="Dima B."/>
            <person name="Sanchez-Garcia M."/>
            <person name="Sanchez-Ramirez S."/>
            <person name="Szollosi G.J."/>
            <person name="Szarkandi J.G."/>
            <person name="Papp V."/>
            <person name="Albert L."/>
            <person name="Andreopoulos W."/>
            <person name="Angelini C."/>
            <person name="Antonin V."/>
            <person name="Barry K.W."/>
            <person name="Bougher N.L."/>
            <person name="Buchanan P."/>
            <person name="Buyck B."/>
            <person name="Bense V."/>
            <person name="Catcheside P."/>
            <person name="Chovatia M."/>
            <person name="Cooper J."/>
            <person name="Damon W."/>
            <person name="Desjardin D."/>
            <person name="Finy P."/>
            <person name="Geml J."/>
            <person name="Haridas S."/>
            <person name="Hughes K."/>
            <person name="Justo A."/>
            <person name="Karasinski D."/>
            <person name="Kautmanova I."/>
            <person name="Kiss B."/>
            <person name="Kocsube S."/>
            <person name="Kotiranta H."/>
            <person name="LaButti K.M."/>
            <person name="Lechner B.E."/>
            <person name="Liimatainen K."/>
            <person name="Lipzen A."/>
            <person name="Lukacs Z."/>
            <person name="Mihaltcheva S."/>
            <person name="Morgado L.N."/>
            <person name="Niskanen T."/>
            <person name="Noordeloos M.E."/>
            <person name="Ohm R.A."/>
            <person name="Ortiz-Santana B."/>
            <person name="Ovrebo C."/>
            <person name="Racz N."/>
            <person name="Riley R."/>
            <person name="Savchenko A."/>
            <person name="Shiryaev A."/>
            <person name="Soop K."/>
            <person name="Spirin V."/>
            <person name="Szebenyi C."/>
            <person name="Tomsovsky M."/>
            <person name="Tulloss R.E."/>
            <person name="Uehling J."/>
            <person name="Grigoriev I.V."/>
            <person name="Vagvolgyi C."/>
            <person name="Papp T."/>
            <person name="Martin F.M."/>
            <person name="Miettinen O."/>
            <person name="Hibbett D.S."/>
            <person name="Nagy L.G."/>
        </authorList>
    </citation>
    <scope>NUCLEOTIDE SEQUENCE [LARGE SCALE GENOMIC DNA]</scope>
    <source>
        <strain evidence="13 14">CBS 309.79</strain>
    </source>
</reference>
<evidence type="ECO:0000313" key="14">
    <source>
        <dbReference type="Proteomes" id="UP000305067"/>
    </source>
</evidence>
<evidence type="ECO:0000256" key="9">
    <source>
        <dbReference type="SAM" id="MobiDB-lite"/>
    </source>
</evidence>
<evidence type="ECO:0000256" key="1">
    <source>
        <dbReference type="ARBA" id="ARBA00004141"/>
    </source>
</evidence>
<dbReference type="STRING" id="1884261.A0A5C3QL73"/>
<keyword evidence="4 10" id="KW-0812">Transmembrane</keyword>
<feature type="transmembrane region" description="Helical" evidence="10">
    <location>
        <begin position="417"/>
        <end position="435"/>
    </location>
</feature>
<keyword evidence="3" id="KW-0633">Potassium transport</keyword>
<keyword evidence="7" id="KW-0406">Ion transport</keyword>
<keyword evidence="14" id="KW-1185">Reference proteome</keyword>
<protein>
    <submittedName>
        <fullName evidence="13">Potassium transporter</fullName>
    </submittedName>
</protein>
<dbReference type="GO" id="GO:0016020">
    <property type="term" value="C:membrane"/>
    <property type="evidence" value="ECO:0007669"/>
    <property type="project" value="UniProtKB-SubCell"/>
</dbReference>
<feature type="transmembrane region" description="Helical" evidence="10">
    <location>
        <begin position="286"/>
        <end position="304"/>
    </location>
</feature>
<feature type="transmembrane region" description="Helical" evidence="10">
    <location>
        <begin position="66"/>
        <end position="87"/>
    </location>
</feature>
<feature type="domain" description="K+ potassium transporter C-terminal" evidence="12">
    <location>
        <begin position="567"/>
        <end position="747"/>
    </location>
</feature>
<feature type="transmembrane region" description="Helical" evidence="10">
    <location>
        <begin position="385"/>
        <end position="405"/>
    </location>
</feature>
<dbReference type="InterPro" id="IPR003855">
    <property type="entry name" value="K+_transporter"/>
</dbReference>
<dbReference type="Proteomes" id="UP000305067">
    <property type="component" value="Unassembled WGS sequence"/>
</dbReference>
<feature type="domain" description="K+ potassium transporter integral membrane" evidence="11">
    <location>
        <begin position="31"/>
        <end position="510"/>
    </location>
</feature>
<dbReference type="PANTHER" id="PTHR30540:SF83">
    <property type="entry name" value="K+ POTASSIUM TRANSPORTER"/>
    <property type="match status" value="1"/>
</dbReference>
<evidence type="ECO:0000256" key="6">
    <source>
        <dbReference type="ARBA" id="ARBA00022989"/>
    </source>
</evidence>
<feature type="transmembrane region" description="Helical" evidence="10">
    <location>
        <begin position="260"/>
        <end position="279"/>
    </location>
</feature>
<feature type="transmembrane region" description="Helical" evidence="10">
    <location>
        <begin position="333"/>
        <end position="364"/>
    </location>
</feature>